<dbReference type="Proteomes" id="UP000280008">
    <property type="component" value="Unassembled WGS sequence"/>
</dbReference>
<evidence type="ECO:0000256" key="2">
    <source>
        <dbReference type="SAM" id="Phobius"/>
    </source>
</evidence>
<protein>
    <submittedName>
        <fullName evidence="3">Uncharacterized protein</fullName>
    </submittedName>
</protein>
<dbReference type="RefSeq" id="WP_147430207.1">
    <property type="nucleotide sequence ID" value="NZ_RBKS01000001.1"/>
</dbReference>
<proteinExistence type="predicted"/>
<feature type="compositionally biased region" description="Pro residues" evidence="1">
    <location>
        <begin position="218"/>
        <end position="229"/>
    </location>
</feature>
<accession>A0A495IKY6</accession>
<feature type="transmembrane region" description="Helical" evidence="2">
    <location>
        <begin position="92"/>
        <end position="115"/>
    </location>
</feature>
<gene>
    <name evidence="3" type="ORF">C8E83_3105</name>
</gene>
<keyword evidence="4" id="KW-1185">Reference proteome</keyword>
<feature type="transmembrane region" description="Helical" evidence="2">
    <location>
        <begin position="12"/>
        <end position="36"/>
    </location>
</feature>
<evidence type="ECO:0000313" key="4">
    <source>
        <dbReference type="Proteomes" id="UP000280008"/>
    </source>
</evidence>
<sequence length="229" mass="24378">MTYAYKVVHRRNHAAPGVVLIIAGLGILIAAILPLIQFTGPGVTALARGIGMTLTNDGAYEPDPWQFSLWVGGTVFVLGFILLATRIRGLGALWRILALLALLAVGVYVAFWWFFLSDPSRFLASQDQSLGGQLKSGITSLLEGTGAYSITPGIGLLVASIAAGLGIIGVFLPAGKTENHVPLAGSEPYPQQPYPGQQYPGQQQYPTQGYPQQQYPGQYPPGQFPPTGQ</sequence>
<dbReference type="AlphaFoldDB" id="A0A495IKY6"/>
<keyword evidence="2" id="KW-1133">Transmembrane helix</keyword>
<name>A0A495IKY6_9MICO</name>
<feature type="compositionally biased region" description="Low complexity" evidence="1">
    <location>
        <begin position="194"/>
        <end position="217"/>
    </location>
</feature>
<keyword evidence="2" id="KW-0812">Transmembrane</keyword>
<comment type="caution">
    <text evidence="3">The sequence shown here is derived from an EMBL/GenBank/DDBJ whole genome shotgun (WGS) entry which is preliminary data.</text>
</comment>
<keyword evidence="2" id="KW-0472">Membrane</keyword>
<feature type="transmembrane region" description="Helical" evidence="2">
    <location>
        <begin position="150"/>
        <end position="172"/>
    </location>
</feature>
<reference evidence="3 4" key="1">
    <citation type="submission" date="2018-10" db="EMBL/GenBank/DDBJ databases">
        <title>Sequencing the genomes of 1000 actinobacteria strains.</title>
        <authorList>
            <person name="Klenk H.-P."/>
        </authorList>
    </citation>
    <scope>NUCLEOTIDE SEQUENCE [LARGE SCALE GENOMIC DNA]</scope>
    <source>
        <strain evidence="3 4">DSM 17894</strain>
    </source>
</reference>
<feature type="transmembrane region" description="Helical" evidence="2">
    <location>
        <begin position="67"/>
        <end position="85"/>
    </location>
</feature>
<dbReference type="EMBL" id="RBKS01000001">
    <property type="protein sequence ID" value="RKR75941.1"/>
    <property type="molecule type" value="Genomic_DNA"/>
</dbReference>
<evidence type="ECO:0000256" key="1">
    <source>
        <dbReference type="SAM" id="MobiDB-lite"/>
    </source>
</evidence>
<evidence type="ECO:0000313" key="3">
    <source>
        <dbReference type="EMBL" id="RKR75941.1"/>
    </source>
</evidence>
<feature type="region of interest" description="Disordered" evidence="1">
    <location>
        <begin position="182"/>
        <end position="229"/>
    </location>
</feature>
<organism evidence="3 4">
    <name type="scientific">Frondihabitans australicus</name>
    <dbReference type="NCBI Taxonomy" id="386892"/>
    <lineage>
        <taxon>Bacteria</taxon>
        <taxon>Bacillati</taxon>
        <taxon>Actinomycetota</taxon>
        <taxon>Actinomycetes</taxon>
        <taxon>Micrococcales</taxon>
        <taxon>Microbacteriaceae</taxon>
        <taxon>Frondihabitans</taxon>
    </lineage>
</organism>